<evidence type="ECO:0000313" key="1">
    <source>
        <dbReference type="EMBL" id="OLY83145.1"/>
    </source>
</evidence>
<dbReference type="OrthoDB" id="10330355at2759"/>
<accession>A0A1R0H1X5</accession>
<dbReference type="Proteomes" id="UP000187455">
    <property type="component" value="Unassembled WGS sequence"/>
</dbReference>
<evidence type="ECO:0000313" key="2">
    <source>
        <dbReference type="Proteomes" id="UP000187455"/>
    </source>
</evidence>
<sequence>MSSDTQIAEIILAIKALTAKVDNLTVEKIIKTPADEYPRVSTNSLTMLTEEKRDAIYACPKVSEVSYNPPSLKDSSSNAGTLPIDFFIHKHLQADPNLTLDGHVVEILNTVRCIMGNVATIATQSRLENQHKRINFTGKPEKVVESDVKPLVDSKKIDA</sequence>
<reference evidence="1 2" key="1">
    <citation type="journal article" date="2016" name="Mol. Biol. Evol.">
        <title>Genome-Wide Survey of Gut Fungi (Harpellales) Reveals the First Horizontally Transferred Ubiquitin Gene from a Mosquito Host.</title>
        <authorList>
            <person name="Wang Y."/>
            <person name="White M.M."/>
            <person name="Kvist S."/>
            <person name="Moncalvo J.M."/>
        </authorList>
    </citation>
    <scope>NUCLEOTIDE SEQUENCE [LARGE SCALE GENOMIC DNA]</scope>
    <source>
        <strain evidence="1 2">ALG-7-W6</strain>
    </source>
</reference>
<dbReference type="AlphaFoldDB" id="A0A1R0H1X5"/>
<dbReference type="EMBL" id="LSSL01001050">
    <property type="protein sequence ID" value="OLY83145.1"/>
    <property type="molecule type" value="Genomic_DNA"/>
</dbReference>
<comment type="caution">
    <text evidence="1">The sequence shown here is derived from an EMBL/GenBank/DDBJ whole genome shotgun (WGS) entry which is preliminary data.</text>
</comment>
<organism evidence="1 2">
    <name type="scientific">Smittium mucronatum</name>
    <dbReference type="NCBI Taxonomy" id="133383"/>
    <lineage>
        <taxon>Eukaryota</taxon>
        <taxon>Fungi</taxon>
        <taxon>Fungi incertae sedis</taxon>
        <taxon>Zoopagomycota</taxon>
        <taxon>Kickxellomycotina</taxon>
        <taxon>Harpellomycetes</taxon>
        <taxon>Harpellales</taxon>
        <taxon>Legeriomycetaceae</taxon>
        <taxon>Smittium</taxon>
    </lineage>
</organism>
<gene>
    <name evidence="1" type="ORF">AYI68_g2721</name>
</gene>
<name>A0A1R0H1X5_9FUNG</name>
<protein>
    <submittedName>
        <fullName evidence="1">Uncharacterized protein</fullName>
    </submittedName>
</protein>
<proteinExistence type="predicted"/>
<keyword evidence="2" id="KW-1185">Reference proteome</keyword>